<dbReference type="Proteomes" id="UP000004221">
    <property type="component" value="Unassembled WGS sequence"/>
</dbReference>
<evidence type="ECO:0000313" key="1">
    <source>
        <dbReference type="EMBL" id="CCF83494.1"/>
    </source>
</evidence>
<comment type="caution">
    <text evidence="1">The sequence shown here is derived from an EMBL/GenBank/DDBJ whole genome shotgun (WGS) entry which is preliminary data.</text>
</comment>
<dbReference type="AlphaFoldDB" id="I4EFN2"/>
<name>I4EFN2_9BACT</name>
<proteinExistence type="predicted"/>
<reference evidence="1 2" key="1">
    <citation type="journal article" date="2012" name="ISME J.">
        <title>Nitrification expanded: discovery, physiology and genomics of a nitrite-oxidizing bacterium from the phylum Chloroflexi.</title>
        <authorList>
            <person name="Sorokin D.Y."/>
            <person name="Lucker S."/>
            <person name="Vejmelkova D."/>
            <person name="Kostrikina N.A."/>
            <person name="Kleerebezem R."/>
            <person name="Rijpstra W.I."/>
            <person name="Damste J.S."/>
            <person name="Le Paslier D."/>
            <person name="Muyzer G."/>
            <person name="Wagner M."/>
            <person name="van Loosdrecht M.C."/>
            <person name="Daims H."/>
        </authorList>
    </citation>
    <scope>NUCLEOTIDE SEQUENCE [LARGE SCALE GENOMIC DNA]</scope>
    <source>
        <strain evidence="2">none</strain>
    </source>
</reference>
<accession>I4EFN2</accession>
<protein>
    <submittedName>
        <fullName evidence="1">Uncharacterized protein</fullName>
    </submittedName>
</protein>
<gene>
    <name evidence="1" type="ORF">NITHO_2320010</name>
</gene>
<evidence type="ECO:0000313" key="2">
    <source>
        <dbReference type="Proteomes" id="UP000004221"/>
    </source>
</evidence>
<organism evidence="1 2">
    <name type="scientific">Nitrolancea hollandica Lb</name>
    <dbReference type="NCBI Taxonomy" id="1129897"/>
    <lineage>
        <taxon>Bacteria</taxon>
        <taxon>Pseudomonadati</taxon>
        <taxon>Thermomicrobiota</taxon>
        <taxon>Thermomicrobia</taxon>
        <taxon>Sphaerobacterales</taxon>
        <taxon>Sphaerobacterineae</taxon>
        <taxon>Sphaerobacteraceae</taxon>
        <taxon>Nitrolancea</taxon>
    </lineage>
</organism>
<dbReference type="RefSeq" id="WP_008476700.1">
    <property type="nucleotide sequence ID" value="NZ_CAGS01000149.1"/>
</dbReference>
<keyword evidence="2" id="KW-1185">Reference proteome</keyword>
<sequence length="198" mass="21646">MSNSDPKQVIVDWLIRPSVLISESKALGEGGWRGQIRQGGHDADPATIRFLKERSIPGRQIHSVVFESLMDGRRLKMQQIIQVIQNDNGGWHTRGGAGGGAEDGPIREHPWVNLAGGGWPDDFYMGGPVIDNGLDIAVVRLVTGNGLTIEDTVDDGFVLFLTNRKVELPIFSELYDRAGGLAARHEAVPELRYEPPSA</sequence>
<dbReference type="OrthoDB" id="155844at2"/>
<dbReference type="EMBL" id="CAGS01000149">
    <property type="protein sequence ID" value="CCF83494.1"/>
    <property type="molecule type" value="Genomic_DNA"/>
</dbReference>